<feature type="compositionally biased region" description="Basic and acidic residues" evidence="1">
    <location>
        <begin position="1"/>
        <end position="13"/>
    </location>
</feature>
<evidence type="ECO:0000256" key="1">
    <source>
        <dbReference type="SAM" id="MobiDB-lite"/>
    </source>
</evidence>
<dbReference type="RefSeq" id="WP_145894747.1">
    <property type="nucleotide sequence ID" value="NZ_VOBQ01000015.1"/>
</dbReference>
<dbReference type="AlphaFoldDB" id="A0A562ZLN1"/>
<gene>
    <name evidence="2" type="ORF">FN976_19585</name>
</gene>
<name>A0A562ZLN1_9BURK</name>
<keyword evidence="3" id="KW-1185">Reference proteome</keyword>
<dbReference type="Proteomes" id="UP000318199">
    <property type="component" value="Unassembled WGS sequence"/>
</dbReference>
<accession>A0A562ZLN1</accession>
<evidence type="ECO:0000313" key="2">
    <source>
        <dbReference type="EMBL" id="TWO69489.1"/>
    </source>
</evidence>
<feature type="region of interest" description="Disordered" evidence="1">
    <location>
        <begin position="1"/>
        <end position="75"/>
    </location>
</feature>
<feature type="compositionally biased region" description="Basic and acidic residues" evidence="1">
    <location>
        <begin position="62"/>
        <end position="75"/>
    </location>
</feature>
<protein>
    <submittedName>
        <fullName evidence="2">Uncharacterized protein</fullName>
    </submittedName>
</protein>
<evidence type="ECO:0000313" key="3">
    <source>
        <dbReference type="Proteomes" id="UP000318199"/>
    </source>
</evidence>
<comment type="caution">
    <text evidence="2">The sequence shown here is derived from an EMBL/GenBank/DDBJ whole genome shotgun (WGS) entry which is preliminary data.</text>
</comment>
<dbReference type="EMBL" id="VOBQ01000015">
    <property type="protein sequence ID" value="TWO69489.1"/>
    <property type="molecule type" value="Genomic_DNA"/>
</dbReference>
<sequence>MPPHRQDDREHGPESTGSFVHRLLRRVRAKGPPPEEPQPAKREVLPPSGQRSGTGAASAEPFLKEERDSRPTPLE</sequence>
<reference evidence="2 3" key="1">
    <citation type="submission" date="2019-07" db="EMBL/GenBank/DDBJ databases">
        <title>Caenimonas sedimenti sp. nov., isolated from activated sludge.</title>
        <authorList>
            <person name="Xu J."/>
        </authorList>
    </citation>
    <scope>NUCLEOTIDE SEQUENCE [LARGE SCALE GENOMIC DNA]</scope>
    <source>
        <strain evidence="2 3">HX-9-20</strain>
    </source>
</reference>
<organism evidence="2 3">
    <name type="scientific">Caenimonas sedimenti</name>
    <dbReference type="NCBI Taxonomy" id="2596921"/>
    <lineage>
        <taxon>Bacteria</taxon>
        <taxon>Pseudomonadati</taxon>
        <taxon>Pseudomonadota</taxon>
        <taxon>Betaproteobacteria</taxon>
        <taxon>Burkholderiales</taxon>
        <taxon>Comamonadaceae</taxon>
        <taxon>Caenimonas</taxon>
    </lineage>
</organism>
<proteinExistence type="predicted"/>